<dbReference type="RefSeq" id="XP_016987301.2">
    <property type="nucleotide sequence ID" value="XM_017131812.2"/>
</dbReference>
<evidence type="ECO:0000256" key="6">
    <source>
        <dbReference type="ARBA" id="ARBA00076468"/>
    </source>
</evidence>
<reference evidence="10" key="1">
    <citation type="submission" date="2025-08" db="UniProtKB">
        <authorList>
            <consortium name="RefSeq"/>
        </authorList>
    </citation>
    <scope>IDENTIFICATION</scope>
</reference>
<dbReference type="AlphaFoldDB" id="A0A6P4FPW9"/>
<keyword evidence="10" id="KW-0176">Collagen</keyword>
<accession>A0A6P4FPW9</accession>
<feature type="signal peptide" evidence="8">
    <location>
        <begin position="1"/>
        <end position="20"/>
    </location>
</feature>
<protein>
    <recommendedName>
        <fullName evidence="5">Phenoloxidase-activating factor 2</fullName>
    </recommendedName>
    <alternativeName>
        <fullName evidence="6">Prophenoloxidase-activating factor II</fullName>
    </alternativeName>
</protein>
<keyword evidence="2" id="KW-0964">Secreted</keyword>
<feature type="domain" description="Peptidase S1" evidence="9">
    <location>
        <begin position="393"/>
        <end position="640"/>
    </location>
</feature>
<dbReference type="GO" id="GO:0004252">
    <property type="term" value="F:serine-type endopeptidase activity"/>
    <property type="evidence" value="ECO:0007669"/>
    <property type="project" value="InterPro"/>
</dbReference>
<dbReference type="Pfam" id="PF00089">
    <property type="entry name" value="Trypsin"/>
    <property type="match status" value="1"/>
</dbReference>
<evidence type="ECO:0000256" key="8">
    <source>
        <dbReference type="SAM" id="SignalP"/>
    </source>
</evidence>
<evidence type="ECO:0000256" key="7">
    <source>
        <dbReference type="SAM" id="MobiDB-lite"/>
    </source>
</evidence>
<evidence type="ECO:0000313" key="10">
    <source>
        <dbReference type="RefSeq" id="XP_016987301.1"/>
    </source>
</evidence>
<comment type="similarity">
    <text evidence="4">Belongs to the peptidase S1 family. CLIP subfamily.</text>
</comment>
<evidence type="ECO:0000256" key="1">
    <source>
        <dbReference type="ARBA" id="ARBA00004613"/>
    </source>
</evidence>
<sequence length="653" mass="69466">MGGYWEIGVLLLGCVLMGNACKYSCVYKQQCSVEAPKFNYRESDCIAPQICCAIQLENAFNPVPKDPGVSGYPGSPQTGVQPSASGQNPWPVNQSGQGAAAQPSEYGDPPRGSAGNNLNQERRDFQDAAQPSGYGNQPGGYPGSTQTGVRPSAPSKNSWQAGNVGQGSAGNNLNQERRDFKTEGAVNLNQGRKDIPVYSGYPGHVQTVVKPTAPTQNQYAEGNVGQGAAAPPSGYGDQPRGSAGNNLNQERRDFQDAAQPSGYGDQPRGSGQTGVRPNAPAQNTWPVSQGGQGAAAQPSGYGSAGYGDQTREPTQTGVRPSPPSQTPWQGGNGVLGAAAQPKGHGDQPKGPTQTQRPANKPIGHGNQPTPAAGANGHNGAGQTQHCGISNANGLGNYKSITKDQARPAEFPWVVALVSHSIYLAGGSLIRPSVVLTVAHVLINQTEDDLVVRAGEWNTATEEESFQFEERLVGKIKRHEGYDFYTGSNNLALLLLKSAFPMKDHIGTICLPTPSPFVPRRCIVAGWGKLNYQSEDYSTILKKVEVPLVDRARCQQQLRSTSLGHDFELPQSLICAGGELNNDACTGDGGSALFCPVGEPDSGLYEQVGIVNWGMECGRKDVPATYTDVAMFRHWIDQKLLPFQYRSSERPLHQ</sequence>
<dbReference type="FunFam" id="2.40.10.10:FF:000038">
    <property type="entry name" value="Serine protease"/>
    <property type="match status" value="1"/>
</dbReference>
<dbReference type="GO" id="GO:0005581">
    <property type="term" value="C:collagen trimer"/>
    <property type="evidence" value="ECO:0007669"/>
    <property type="project" value="UniProtKB-KW"/>
</dbReference>
<dbReference type="RefSeq" id="XP_016987301.1">
    <property type="nucleotide sequence ID" value="XM_017131812.1"/>
</dbReference>
<evidence type="ECO:0000256" key="5">
    <source>
        <dbReference type="ARBA" id="ARBA00068096"/>
    </source>
</evidence>
<dbReference type="SUPFAM" id="SSF50494">
    <property type="entry name" value="Trypsin-like serine proteases"/>
    <property type="match status" value="1"/>
</dbReference>
<evidence type="ECO:0000256" key="4">
    <source>
        <dbReference type="ARBA" id="ARBA00024195"/>
    </source>
</evidence>
<feature type="region of interest" description="Disordered" evidence="7">
    <location>
        <begin position="206"/>
        <end position="387"/>
    </location>
</feature>
<dbReference type="PRINTS" id="PR00722">
    <property type="entry name" value="CHYMOTRYPSIN"/>
</dbReference>
<dbReference type="Gene3D" id="2.40.10.10">
    <property type="entry name" value="Trypsin-like serine proteases"/>
    <property type="match status" value="1"/>
</dbReference>
<proteinExistence type="inferred from homology"/>
<keyword evidence="3" id="KW-1015">Disulfide bond</keyword>
<dbReference type="PANTHER" id="PTHR24256">
    <property type="entry name" value="TRYPTASE-RELATED"/>
    <property type="match status" value="1"/>
</dbReference>
<dbReference type="InterPro" id="IPR009003">
    <property type="entry name" value="Peptidase_S1_PA"/>
</dbReference>
<evidence type="ECO:0000256" key="3">
    <source>
        <dbReference type="ARBA" id="ARBA00023157"/>
    </source>
</evidence>
<keyword evidence="8" id="KW-0732">Signal</keyword>
<organism evidence="10">
    <name type="scientific">Drosophila rhopaloa</name>
    <name type="common">Fruit fly</name>
    <dbReference type="NCBI Taxonomy" id="1041015"/>
    <lineage>
        <taxon>Eukaryota</taxon>
        <taxon>Metazoa</taxon>
        <taxon>Ecdysozoa</taxon>
        <taxon>Arthropoda</taxon>
        <taxon>Hexapoda</taxon>
        <taxon>Insecta</taxon>
        <taxon>Pterygota</taxon>
        <taxon>Neoptera</taxon>
        <taxon>Endopterygota</taxon>
        <taxon>Diptera</taxon>
        <taxon>Brachycera</taxon>
        <taxon>Muscomorpha</taxon>
        <taxon>Ephydroidea</taxon>
        <taxon>Drosophilidae</taxon>
        <taxon>Drosophila</taxon>
        <taxon>Sophophora</taxon>
    </lineage>
</organism>
<gene>
    <name evidence="10" type="primary">LOC108050241</name>
</gene>
<name>A0A6P4FPW9_DRORH</name>
<feature type="chain" id="PRO_5028114831" description="Phenoloxidase-activating factor 2" evidence="8">
    <location>
        <begin position="21"/>
        <end position="653"/>
    </location>
</feature>
<evidence type="ECO:0000256" key="2">
    <source>
        <dbReference type="ARBA" id="ARBA00022525"/>
    </source>
</evidence>
<comment type="subcellular location">
    <subcellularLocation>
        <location evidence="1">Secreted</location>
    </subcellularLocation>
</comment>
<evidence type="ECO:0000259" key="9">
    <source>
        <dbReference type="PROSITE" id="PS50240"/>
    </source>
</evidence>
<dbReference type="CDD" id="cd00190">
    <property type="entry name" value="Tryp_SPc"/>
    <property type="match status" value="1"/>
</dbReference>
<dbReference type="GO" id="GO:0005576">
    <property type="term" value="C:extracellular region"/>
    <property type="evidence" value="ECO:0007669"/>
    <property type="project" value="UniProtKB-SubCell"/>
</dbReference>
<dbReference type="InterPro" id="IPR043504">
    <property type="entry name" value="Peptidase_S1_PA_chymotrypsin"/>
</dbReference>
<dbReference type="InterPro" id="IPR001314">
    <property type="entry name" value="Peptidase_S1A"/>
</dbReference>
<feature type="compositionally biased region" description="Polar residues" evidence="7">
    <location>
        <begin position="75"/>
        <end position="97"/>
    </location>
</feature>
<dbReference type="OrthoDB" id="6380398at2759"/>
<dbReference type="InterPro" id="IPR001254">
    <property type="entry name" value="Trypsin_dom"/>
</dbReference>
<feature type="compositionally biased region" description="Polar residues" evidence="7">
    <location>
        <begin position="269"/>
        <end position="287"/>
    </location>
</feature>
<dbReference type="InterPro" id="IPR051487">
    <property type="entry name" value="Ser/Thr_Proteases_Immune/Dev"/>
</dbReference>
<feature type="compositionally biased region" description="Low complexity" evidence="7">
    <location>
        <begin position="371"/>
        <end position="381"/>
    </location>
</feature>
<dbReference type="GO" id="GO:0006508">
    <property type="term" value="P:proteolysis"/>
    <property type="evidence" value="ECO:0007669"/>
    <property type="project" value="InterPro"/>
</dbReference>
<feature type="region of interest" description="Disordered" evidence="7">
    <location>
        <begin position="65"/>
        <end position="174"/>
    </location>
</feature>
<dbReference type="PROSITE" id="PS50240">
    <property type="entry name" value="TRYPSIN_DOM"/>
    <property type="match status" value="1"/>
</dbReference>
<feature type="compositionally biased region" description="Polar residues" evidence="7">
    <location>
        <begin position="143"/>
        <end position="163"/>
    </location>
</feature>
<dbReference type="SMART" id="SM00020">
    <property type="entry name" value="Tryp_SPc"/>
    <property type="match status" value="1"/>
</dbReference>